<organism evidence="8">
    <name type="scientific">uncultured Thiotrichaceae bacterium</name>
    <dbReference type="NCBI Taxonomy" id="298394"/>
    <lineage>
        <taxon>Bacteria</taxon>
        <taxon>Pseudomonadati</taxon>
        <taxon>Pseudomonadota</taxon>
        <taxon>Gammaproteobacteria</taxon>
        <taxon>Thiotrichales</taxon>
        <taxon>Thiotrichaceae</taxon>
        <taxon>environmental samples</taxon>
    </lineage>
</organism>
<dbReference type="GO" id="GO:0003824">
    <property type="term" value="F:catalytic activity"/>
    <property type="evidence" value="ECO:0007669"/>
    <property type="project" value="InterPro"/>
</dbReference>
<dbReference type="InterPro" id="IPR058240">
    <property type="entry name" value="rSAM_sf"/>
</dbReference>
<dbReference type="InterPro" id="IPR006638">
    <property type="entry name" value="Elp3/MiaA/NifB-like_rSAM"/>
</dbReference>
<dbReference type="GO" id="GO:0005829">
    <property type="term" value="C:cytosol"/>
    <property type="evidence" value="ECO:0007669"/>
    <property type="project" value="TreeGrafter"/>
</dbReference>
<dbReference type="PANTHER" id="PTHR43409:SF16">
    <property type="entry name" value="SLR0320 PROTEIN"/>
    <property type="match status" value="1"/>
</dbReference>
<dbReference type="PROSITE" id="PS51332">
    <property type="entry name" value="B12_BINDING"/>
    <property type="match status" value="1"/>
</dbReference>
<keyword evidence="5" id="KW-0411">Iron-sulfur</keyword>
<dbReference type="Gene3D" id="3.80.30.20">
    <property type="entry name" value="tm_1862 like domain"/>
    <property type="match status" value="1"/>
</dbReference>
<dbReference type="PROSITE" id="PS51918">
    <property type="entry name" value="RADICAL_SAM"/>
    <property type="match status" value="1"/>
</dbReference>
<reference evidence="8" key="1">
    <citation type="submission" date="2020-01" db="EMBL/GenBank/DDBJ databases">
        <authorList>
            <person name="Meier V. D."/>
            <person name="Meier V D."/>
        </authorList>
    </citation>
    <scope>NUCLEOTIDE SEQUENCE</scope>
    <source>
        <strain evidence="8">HLG_WM_MAG_07</strain>
    </source>
</reference>
<evidence type="ECO:0000256" key="5">
    <source>
        <dbReference type="ARBA" id="ARBA00023014"/>
    </source>
</evidence>
<dbReference type="InterPro" id="IPR025288">
    <property type="entry name" value="DUF4080"/>
</dbReference>
<dbReference type="InterPro" id="IPR007197">
    <property type="entry name" value="rSAM"/>
</dbReference>
<accession>A0A6S6U7U9</accession>
<name>A0A6S6U7U9_9GAMM</name>
<dbReference type="InterPro" id="IPR051198">
    <property type="entry name" value="BchE-like"/>
</dbReference>
<dbReference type="SFLD" id="SFLDS00029">
    <property type="entry name" value="Radical_SAM"/>
    <property type="match status" value="1"/>
</dbReference>
<dbReference type="Pfam" id="PF04055">
    <property type="entry name" value="Radical_SAM"/>
    <property type="match status" value="1"/>
</dbReference>
<dbReference type="SFLD" id="SFLDG01082">
    <property type="entry name" value="B12-binding_domain_containing"/>
    <property type="match status" value="1"/>
</dbReference>
<dbReference type="InterPro" id="IPR036724">
    <property type="entry name" value="Cobalamin-bd_sf"/>
</dbReference>
<keyword evidence="3" id="KW-0479">Metal-binding</keyword>
<dbReference type="EMBL" id="CACVAY010000145">
    <property type="protein sequence ID" value="CAA6827859.1"/>
    <property type="molecule type" value="Genomic_DNA"/>
</dbReference>
<evidence type="ECO:0000259" key="6">
    <source>
        <dbReference type="PROSITE" id="PS51332"/>
    </source>
</evidence>
<evidence type="ECO:0000256" key="3">
    <source>
        <dbReference type="ARBA" id="ARBA00022723"/>
    </source>
</evidence>
<evidence type="ECO:0000313" key="8">
    <source>
        <dbReference type="EMBL" id="CAA6827859.1"/>
    </source>
</evidence>
<dbReference type="SUPFAM" id="SSF102114">
    <property type="entry name" value="Radical SAM enzymes"/>
    <property type="match status" value="1"/>
</dbReference>
<dbReference type="PANTHER" id="PTHR43409">
    <property type="entry name" value="ANAEROBIC MAGNESIUM-PROTOPORPHYRIN IX MONOMETHYL ESTER CYCLASE-RELATED"/>
    <property type="match status" value="1"/>
</dbReference>
<evidence type="ECO:0000256" key="4">
    <source>
        <dbReference type="ARBA" id="ARBA00023004"/>
    </source>
</evidence>
<evidence type="ECO:0000256" key="2">
    <source>
        <dbReference type="ARBA" id="ARBA00022691"/>
    </source>
</evidence>
<sequence length="504" mass="58217">MSDIVLATLNARYIHTAFGLRYLYANLGEDLKPRCEICEFTLENRPIDIAEQLLARKPKIIGVSVYIWNIVETTAVVAMLKTIAPEVVIVLGGPEVTHESMEQEIVHLANYVVKGQGEISFRQLCGQLLNGMKPLEKLIEGVTSPLDQLVMPYNEYSDDDIAKRVVYVEASRGCPFKCEFCLSALDKTAKPFELGVFLDEMQTLYERGLRHFKFVDRTFNLKVKNTITILEFFLDKMDESANELFLHFELIPDHLPEKLKEAIQRFPAGTLQFEIGIQTFNPEVQSLISRRQDNQKSKDNVLWLRNETTAYLHTDLIFGLPGEDLESFAKSFNQLVALKPHEIQVGILKRLRGSPLIRHTEPFQLKFNPQPPYNILSTDRVDFTTMQRINRFARYWDMIGNSGRFTETLPMMLGDDPFYRFLAYSDAMFERTRQTHKIALKRLFELSYQILTNELSADSNMVKEVLLNDFSNTKIRGRLIFPEDEVMIKSESAGRRNQRQVRHL</sequence>
<dbReference type="GO" id="GO:0046872">
    <property type="term" value="F:metal ion binding"/>
    <property type="evidence" value="ECO:0007669"/>
    <property type="project" value="UniProtKB-KW"/>
</dbReference>
<evidence type="ECO:0000256" key="1">
    <source>
        <dbReference type="ARBA" id="ARBA00001966"/>
    </source>
</evidence>
<feature type="domain" description="Radical SAM core" evidence="7">
    <location>
        <begin position="160"/>
        <end position="393"/>
    </location>
</feature>
<keyword evidence="2" id="KW-0949">S-adenosyl-L-methionine</keyword>
<dbReference type="Pfam" id="PF02310">
    <property type="entry name" value="B12-binding"/>
    <property type="match status" value="1"/>
</dbReference>
<dbReference type="InterPro" id="IPR023404">
    <property type="entry name" value="rSAM_horseshoe"/>
</dbReference>
<dbReference type="SUPFAM" id="SSF52242">
    <property type="entry name" value="Cobalamin (vitamin B12)-binding domain"/>
    <property type="match status" value="1"/>
</dbReference>
<dbReference type="GO" id="GO:0031419">
    <property type="term" value="F:cobalamin binding"/>
    <property type="evidence" value="ECO:0007669"/>
    <property type="project" value="InterPro"/>
</dbReference>
<comment type="cofactor">
    <cofactor evidence="1">
        <name>[4Fe-4S] cluster</name>
        <dbReference type="ChEBI" id="CHEBI:49883"/>
    </cofactor>
</comment>
<gene>
    <name evidence="8" type="ORF">HELGO_WM8716</name>
</gene>
<keyword evidence="4" id="KW-0408">Iron</keyword>
<dbReference type="InterPro" id="IPR006158">
    <property type="entry name" value="Cobalamin-bd"/>
</dbReference>
<dbReference type="SMART" id="SM00729">
    <property type="entry name" value="Elp3"/>
    <property type="match status" value="1"/>
</dbReference>
<proteinExistence type="predicted"/>
<protein>
    <submittedName>
        <fullName evidence="8">Mg-protoporphyrin IX monomethyl ester oxidative cyclase</fullName>
    </submittedName>
</protein>
<dbReference type="GO" id="GO:0051536">
    <property type="term" value="F:iron-sulfur cluster binding"/>
    <property type="evidence" value="ECO:0007669"/>
    <property type="project" value="UniProtKB-KW"/>
</dbReference>
<evidence type="ECO:0000259" key="7">
    <source>
        <dbReference type="PROSITE" id="PS51918"/>
    </source>
</evidence>
<dbReference type="Gene3D" id="3.40.50.280">
    <property type="entry name" value="Cobalamin-binding domain"/>
    <property type="match status" value="1"/>
</dbReference>
<dbReference type="CDD" id="cd01335">
    <property type="entry name" value="Radical_SAM"/>
    <property type="match status" value="1"/>
</dbReference>
<dbReference type="AlphaFoldDB" id="A0A6S6U7U9"/>
<dbReference type="Pfam" id="PF13311">
    <property type="entry name" value="DUF4080"/>
    <property type="match status" value="1"/>
</dbReference>
<feature type="domain" description="B12-binding" evidence="6">
    <location>
        <begin position="1"/>
        <end position="135"/>
    </location>
</feature>